<reference evidence="9" key="3">
    <citation type="submission" date="2025-09" db="UniProtKB">
        <authorList>
            <consortium name="Ensembl"/>
        </authorList>
    </citation>
    <scope>IDENTIFICATION</scope>
</reference>
<protein>
    <recommendedName>
        <fullName evidence="8">Glycosyltransferase family 92 protein</fullName>
        <ecNumber evidence="8">2.4.1.-</ecNumber>
    </recommendedName>
</protein>
<evidence type="ECO:0000256" key="5">
    <source>
        <dbReference type="ARBA" id="ARBA00022692"/>
    </source>
</evidence>
<keyword evidence="4 8" id="KW-0808">Transferase</keyword>
<keyword evidence="5" id="KW-0812">Transmembrane</keyword>
<reference evidence="9" key="1">
    <citation type="submission" date="2019-06" db="EMBL/GenBank/DDBJ databases">
        <authorList>
            <consortium name="Wellcome Sanger Institute Data Sharing"/>
        </authorList>
    </citation>
    <scope>NUCLEOTIDE SEQUENCE [LARGE SCALE GENOMIC DNA]</scope>
</reference>
<dbReference type="GeneTree" id="ENSGT00530000064359"/>
<dbReference type="Pfam" id="PF01697">
    <property type="entry name" value="Glyco_transf_92"/>
    <property type="match status" value="1"/>
</dbReference>
<organism evidence="9 10">
    <name type="scientific">Myripristis murdjan</name>
    <name type="common">pinecone soldierfish</name>
    <dbReference type="NCBI Taxonomy" id="586833"/>
    <lineage>
        <taxon>Eukaryota</taxon>
        <taxon>Metazoa</taxon>
        <taxon>Chordata</taxon>
        <taxon>Craniata</taxon>
        <taxon>Vertebrata</taxon>
        <taxon>Euteleostomi</taxon>
        <taxon>Actinopterygii</taxon>
        <taxon>Neopterygii</taxon>
        <taxon>Teleostei</taxon>
        <taxon>Neoteleostei</taxon>
        <taxon>Acanthomorphata</taxon>
        <taxon>Holocentriformes</taxon>
        <taxon>Holocentridae</taxon>
        <taxon>Myripristis</taxon>
    </lineage>
</organism>
<dbReference type="Ensembl" id="ENSMMDT00005010267.1">
    <property type="protein sequence ID" value="ENSMMDP00005009959.1"/>
    <property type="gene ID" value="ENSMMDG00005005435.1"/>
</dbReference>
<proteinExistence type="inferred from homology"/>
<dbReference type="Proteomes" id="UP000472263">
    <property type="component" value="Chromosome 13"/>
</dbReference>
<evidence type="ECO:0000256" key="6">
    <source>
        <dbReference type="ARBA" id="ARBA00022989"/>
    </source>
</evidence>
<evidence type="ECO:0000256" key="4">
    <source>
        <dbReference type="ARBA" id="ARBA00022679"/>
    </source>
</evidence>
<dbReference type="PANTHER" id="PTHR21461:SF52">
    <property type="entry name" value="GLYCOSYLTRANSFERASE FAMILY 92 PROTEIN"/>
    <property type="match status" value="1"/>
</dbReference>
<evidence type="ECO:0000256" key="8">
    <source>
        <dbReference type="RuleBase" id="RU366017"/>
    </source>
</evidence>
<evidence type="ECO:0000256" key="7">
    <source>
        <dbReference type="ARBA" id="ARBA00023136"/>
    </source>
</evidence>
<evidence type="ECO:0000256" key="1">
    <source>
        <dbReference type="ARBA" id="ARBA00004167"/>
    </source>
</evidence>
<dbReference type="GO" id="GO:0005737">
    <property type="term" value="C:cytoplasm"/>
    <property type="evidence" value="ECO:0007669"/>
    <property type="project" value="TreeGrafter"/>
</dbReference>
<reference evidence="9" key="2">
    <citation type="submission" date="2025-08" db="UniProtKB">
        <authorList>
            <consortium name="Ensembl"/>
        </authorList>
    </citation>
    <scope>IDENTIFICATION</scope>
</reference>
<dbReference type="PANTHER" id="PTHR21461">
    <property type="entry name" value="GLYCOSYLTRANSFERASE FAMILY 92 PROTEIN"/>
    <property type="match status" value="1"/>
</dbReference>
<comment type="similarity">
    <text evidence="2 8">Belongs to the glycosyltransferase 92 family.</text>
</comment>
<evidence type="ECO:0000313" key="9">
    <source>
        <dbReference type="Ensembl" id="ENSMMDP00005009959.1"/>
    </source>
</evidence>
<accession>A0A667XBL0</accession>
<dbReference type="GO" id="GO:0016020">
    <property type="term" value="C:membrane"/>
    <property type="evidence" value="ECO:0007669"/>
    <property type="project" value="UniProtKB-SubCell"/>
</dbReference>
<dbReference type="GO" id="GO:0016757">
    <property type="term" value="F:glycosyltransferase activity"/>
    <property type="evidence" value="ECO:0007669"/>
    <property type="project" value="UniProtKB-UniRule"/>
</dbReference>
<keyword evidence="7" id="KW-0472">Membrane</keyword>
<dbReference type="InterPro" id="IPR008166">
    <property type="entry name" value="Glyco_transf_92"/>
</dbReference>
<dbReference type="AlphaFoldDB" id="A0A667XBL0"/>
<keyword evidence="10" id="KW-1185">Reference proteome</keyword>
<sequence>LLNAFHEHRTANRSVLLLAIVWHAEKTSYHCLLCCHDGELVTMAVVRNVHQTNFWFPAGTGDFLCQVPVGCQPSIHKDNIANSSTFFEELSYIRWSGFPLNFTVCLSNMFNHYDNVLQFVQAMELYRLLGAQRVVIYKNNCSSTMERVLHYYINQVGLVEVLPWPVDAHIKVSSSWLMSESPGDLHYYGQIPALNDCVHRYMYQTQYLLLHDPDEVILPTGMSSVCVSAFHPQIKVEISRSWSHIPGVNVLLHLLREPIPKQHFTTGKMIVNPRTVDEMSVHSVHKLRKGTATLHHIRRRKNTSLKRSDLVRDEGLLRFAPQLVREVNRALRNMNLLPNKL</sequence>
<name>A0A667XBL0_9TELE</name>
<keyword evidence="6" id="KW-1133">Transmembrane helix</keyword>
<comment type="subcellular location">
    <subcellularLocation>
        <location evidence="1">Membrane</location>
        <topology evidence="1">Single-pass membrane protein</topology>
    </subcellularLocation>
</comment>
<dbReference type="EC" id="2.4.1.-" evidence="8"/>
<evidence type="ECO:0000313" key="10">
    <source>
        <dbReference type="Proteomes" id="UP000472263"/>
    </source>
</evidence>
<evidence type="ECO:0000256" key="2">
    <source>
        <dbReference type="ARBA" id="ARBA00007647"/>
    </source>
</evidence>
<keyword evidence="3 8" id="KW-0328">Glycosyltransferase</keyword>
<gene>
    <name evidence="9" type="primary">LOC115370696</name>
</gene>
<evidence type="ECO:0000256" key="3">
    <source>
        <dbReference type="ARBA" id="ARBA00022676"/>
    </source>
</evidence>